<evidence type="ECO:0000313" key="3">
    <source>
        <dbReference type="RefSeq" id="XP_033154137.1"/>
    </source>
</evidence>
<dbReference type="CTD" id="4379879"/>
<dbReference type="Proteomes" id="UP000515162">
    <property type="component" value="Chromosome 2R"/>
</dbReference>
<gene>
    <name evidence="3" type="primary">LOC117137040</name>
</gene>
<organism evidence="2 3">
    <name type="scientific">Drosophila mauritiana</name>
    <name type="common">Fruit fly</name>
    <dbReference type="NCBI Taxonomy" id="7226"/>
    <lineage>
        <taxon>Eukaryota</taxon>
        <taxon>Metazoa</taxon>
        <taxon>Ecdysozoa</taxon>
        <taxon>Arthropoda</taxon>
        <taxon>Hexapoda</taxon>
        <taxon>Insecta</taxon>
        <taxon>Pterygota</taxon>
        <taxon>Neoptera</taxon>
        <taxon>Endopterygota</taxon>
        <taxon>Diptera</taxon>
        <taxon>Brachycera</taxon>
        <taxon>Muscomorpha</taxon>
        <taxon>Ephydroidea</taxon>
        <taxon>Drosophilidae</taxon>
        <taxon>Drosophila</taxon>
        <taxon>Sophophora</taxon>
    </lineage>
</organism>
<evidence type="ECO:0000313" key="2">
    <source>
        <dbReference type="Proteomes" id="UP000515162"/>
    </source>
</evidence>
<feature type="chain" id="PRO_5028324811" evidence="1">
    <location>
        <begin position="30"/>
        <end position="38"/>
    </location>
</feature>
<keyword evidence="2" id="KW-1185">Reference proteome</keyword>
<feature type="signal peptide" evidence="1">
    <location>
        <begin position="1"/>
        <end position="29"/>
    </location>
</feature>
<protein>
    <submittedName>
        <fullName evidence="3">Uncharacterized protein LOC117137040</fullName>
    </submittedName>
</protein>
<sequence>MLINRHSCSKLLFLMVWLCLAFDMKPVSAGKCCLDFKK</sequence>
<proteinExistence type="predicted"/>
<accession>A0A6P8JDH8</accession>
<dbReference type="GeneID" id="117137040"/>
<reference evidence="3" key="1">
    <citation type="submission" date="2025-08" db="UniProtKB">
        <authorList>
            <consortium name="RefSeq"/>
        </authorList>
    </citation>
    <scope>IDENTIFICATION</scope>
    <source>
        <strain evidence="3">Mau12</strain>
        <tissue evidence="3">Whole Body</tissue>
    </source>
</reference>
<keyword evidence="1" id="KW-0732">Signal</keyword>
<dbReference type="RefSeq" id="XP_033154137.1">
    <property type="nucleotide sequence ID" value="XM_033298246.1"/>
</dbReference>
<name>A0A6P8JDH8_DROMA</name>
<dbReference type="AlphaFoldDB" id="A0A6P8JDH8"/>
<evidence type="ECO:0000256" key="1">
    <source>
        <dbReference type="SAM" id="SignalP"/>
    </source>
</evidence>